<evidence type="ECO:0000256" key="4">
    <source>
        <dbReference type="ARBA" id="ARBA00022833"/>
    </source>
</evidence>
<keyword evidence="3 5" id="KW-0863">Zinc-finger</keyword>
<evidence type="ECO:0000259" key="6">
    <source>
        <dbReference type="PROSITE" id="PS50157"/>
    </source>
</evidence>
<evidence type="ECO:0000313" key="7">
    <source>
        <dbReference type="EMBL" id="KFM66800.1"/>
    </source>
</evidence>
<reference evidence="7 8" key="1">
    <citation type="submission" date="2013-11" db="EMBL/GenBank/DDBJ databases">
        <title>Genome sequencing of Stegodyphus mimosarum.</title>
        <authorList>
            <person name="Bechsgaard J."/>
        </authorList>
    </citation>
    <scope>NUCLEOTIDE SEQUENCE [LARGE SCALE GENOMIC DNA]</scope>
</reference>
<dbReference type="Gene3D" id="3.30.160.60">
    <property type="entry name" value="Classic Zinc Finger"/>
    <property type="match status" value="2"/>
</dbReference>
<dbReference type="PANTHER" id="PTHR24379">
    <property type="entry name" value="KRAB AND ZINC FINGER DOMAIN-CONTAINING"/>
    <property type="match status" value="1"/>
</dbReference>
<keyword evidence="2" id="KW-0677">Repeat</keyword>
<feature type="domain" description="C2H2-type" evidence="6">
    <location>
        <begin position="105"/>
        <end position="128"/>
    </location>
</feature>
<dbReference type="Pfam" id="PF00096">
    <property type="entry name" value="zf-C2H2"/>
    <property type="match status" value="3"/>
</dbReference>
<dbReference type="SUPFAM" id="SSF57667">
    <property type="entry name" value="beta-beta-alpha zinc fingers"/>
    <property type="match status" value="2"/>
</dbReference>
<evidence type="ECO:0000256" key="1">
    <source>
        <dbReference type="ARBA" id="ARBA00022723"/>
    </source>
</evidence>
<gene>
    <name evidence="7" type="ORF">X975_09009</name>
</gene>
<proteinExistence type="predicted"/>
<keyword evidence="1" id="KW-0479">Metal-binding</keyword>
<protein>
    <submittedName>
        <fullName evidence="7">Zinc finger and SCAN domain-containing protein 5B</fullName>
    </submittedName>
</protein>
<dbReference type="FunFam" id="3.30.160.60:FF:000176">
    <property type="entry name" value="zinc finger protein 70"/>
    <property type="match status" value="1"/>
</dbReference>
<sequence length="128" mass="14889">MIISYCFCLVTDNLWDHVCLVCNRVFSSNKAVIEHQKSGHKMEGILVQYRCSLCSYTSRWLHNIRRHSKIHTGEKPYSCEICGRKFSSSSSFKYHKVTNCGGRIFKCGICAQTFQHKDQLSVHYQHHT</sequence>
<name>A0A087TNW1_STEMI</name>
<dbReference type="SMART" id="SM00355">
    <property type="entry name" value="ZnF_C2H2"/>
    <property type="match status" value="4"/>
</dbReference>
<dbReference type="PANTHER" id="PTHR24379:SF121">
    <property type="entry name" value="C2H2-TYPE DOMAIN-CONTAINING PROTEIN"/>
    <property type="match status" value="1"/>
</dbReference>
<dbReference type="OrthoDB" id="6429687at2759"/>
<dbReference type="EMBL" id="KK116098">
    <property type="protein sequence ID" value="KFM66800.1"/>
    <property type="molecule type" value="Genomic_DNA"/>
</dbReference>
<dbReference type="Proteomes" id="UP000054359">
    <property type="component" value="Unassembled WGS sequence"/>
</dbReference>
<evidence type="ECO:0000256" key="5">
    <source>
        <dbReference type="PROSITE-ProRule" id="PRU00042"/>
    </source>
</evidence>
<feature type="domain" description="C2H2-type" evidence="6">
    <location>
        <begin position="17"/>
        <end position="45"/>
    </location>
</feature>
<dbReference type="GO" id="GO:0008270">
    <property type="term" value="F:zinc ion binding"/>
    <property type="evidence" value="ECO:0007669"/>
    <property type="project" value="UniProtKB-KW"/>
</dbReference>
<keyword evidence="4" id="KW-0862">Zinc</keyword>
<evidence type="ECO:0000256" key="3">
    <source>
        <dbReference type="ARBA" id="ARBA00022771"/>
    </source>
</evidence>
<dbReference type="PROSITE" id="PS00028">
    <property type="entry name" value="ZINC_FINGER_C2H2_1"/>
    <property type="match status" value="2"/>
</dbReference>
<keyword evidence="8" id="KW-1185">Reference proteome</keyword>
<dbReference type="InterPro" id="IPR013087">
    <property type="entry name" value="Znf_C2H2_type"/>
</dbReference>
<dbReference type="STRING" id="407821.A0A087TNW1"/>
<dbReference type="PROSITE" id="PS50157">
    <property type="entry name" value="ZINC_FINGER_C2H2_2"/>
    <property type="match status" value="4"/>
</dbReference>
<evidence type="ECO:0000313" key="8">
    <source>
        <dbReference type="Proteomes" id="UP000054359"/>
    </source>
</evidence>
<evidence type="ECO:0000256" key="2">
    <source>
        <dbReference type="ARBA" id="ARBA00022737"/>
    </source>
</evidence>
<dbReference type="InterPro" id="IPR036236">
    <property type="entry name" value="Znf_C2H2_sf"/>
</dbReference>
<feature type="domain" description="C2H2-type" evidence="6">
    <location>
        <begin position="49"/>
        <end position="76"/>
    </location>
</feature>
<feature type="domain" description="C2H2-type" evidence="6">
    <location>
        <begin position="77"/>
        <end position="104"/>
    </location>
</feature>
<accession>A0A087TNW1</accession>
<feature type="non-terminal residue" evidence="7">
    <location>
        <position position="128"/>
    </location>
</feature>
<organism evidence="7 8">
    <name type="scientific">Stegodyphus mimosarum</name>
    <name type="common">African social velvet spider</name>
    <dbReference type="NCBI Taxonomy" id="407821"/>
    <lineage>
        <taxon>Eukaryota</taxon>
        <taxon>Metazoa</taxon>
        <taxon>Ecdysozoa</taxon>
        <taxon>Arthropoda</taxon>
        <taxon>Chelicerata</taxon>
        <taxon>Arachnida</taxon>
        <taxon>Araneae</taxon>
        <taxon>Araneomorphae</taxon>
        <taxon>Entelegynae</taxon>
        <taxon>Eresoidea</taxon>
        <taxon>Eresidae</taxon>
        <taxon>Stegodyphus</taxon>
    </lineage>
</organism>
<dbReference type="AlphaFoldDB" id="A0A087TNW1"/>